<accession>A0A7W1XBA6</accession>
<sequence length="332" mass="35987">MHISVKKAGLFTTLQDLGRTGWRQAGIPVSGAMDPFALRTANLLVGNEEGEAALEMTMTGPTLEMEANLLIAICGADLQPRINGQPVKNWRPVYVRKGAVLSFAGSVKGCRAYLAVAGGFAVQPVLGSKATYTRAGIGGFCGRALEIGDRLAIGTMSKSALRRLSQLARRAGNRAYAEGEWYVGPGFLPPYRANPTVRVTRGGQFSWFSERGKENFFTEAFQISAQSDRMGYRLTGPEISLCHPRELLSEAVTPGTVQVPADGQPIILMADCQTTGGYPKIAEVITADLPVLAQMKPGEKVRFAEVSVNEAQRQYRKQEKKLALLKKRLALL</sequence>
<evidence type="ECO:0000259" key="5">
    <source>
        <dbReference type="SMART" id="SM00797"/>
    </source>
</evidence>
<dbReference type="GO" id="GO:0016787">
    <property type="term" value="F:hydrolase activity"/>
    <property type="evidence" value="ECO:0007669"/>
    <property type="project" value="UniProtKB-KW"/>
</dbReference>
<dbReference type="NCBIfam" id="TIGR00724">
    <property type="entry name" value="urea_amlyse_rel"/>
    <property type="match status" value="1"/>
</dbReference>
<feature type="domain" description="Carboxyltransferase" evidence="5">
    <location>
        <begin position="24"/>
        <end position="321"/>
    </location>
</feature>
<keyword evidence="3" id="KW-0067">ATP-binding</keyword>
<keyword evidence="7" id="KW-1185">Reference proteome</keyword>
<dbReference type="Pfam" id="PF02626">
    <property type="entry name" value="CT_A_B"/>
    <property type="match status" value="1"/>
</dbReference>
<evidence type="ECO:0000313" key="6">
    <source>
        <dbReference type="EMBL" id="MBA4543398.1"/>
    </source>
</evidence>
<keyword evidence="2" id="KW-0378">Hydrolase</keyword>
<dbReference type="InterPro" id="IPR029000">
    <property type="entry name" value="Cyclophilin-like_dom_sf"/>
</dbReference>
<organism evidence="6 7">
    <name type="scientific">Thermoactinomyces daqus</name>
    <dbReference type="NCBI Taxonomy" id="1329516"/>
    <lineage>
        <taxon>Bacteria</taxon>
        <taxon>Bacillati</taxon>
        <taxon>Bacillota</taxon>
        <taxon>Bacilli</taxon>
        <taxon>Bacillales</taxon>
        <taxon>Thermoactinomycetaceae</taxon>
        <taxon>Thermoactinomyces</taxon>
    </lineage>
</organism>
<feature type="coiled-coil region" evidence="4">
    <location>
        <begin position="301"/>
        <end position="328"/>
    </location>
</feature>
<evidence type="ECO:0000256" key="2">
    <source>
        <dbReference type="ARBA" id="ARBA00022801"/>
    </source>
</evidence>
<dbReference type="GO" id="GO:0005524">
    <property type="term" value="F:ATP binding"/>
    <property type="evidence" value="ECO:0007669"/>
    <property type="project" value="UniProtKB-KW"/>
</dbReference>
<protein>
    <submittedName>
        <fullName evidence="6">Biotin-dependent carboxyltransferase</fullName>
    </submittedName>
</protein>
<gene>
    <name evidence="6" type="ORF">H1164_10870</name>
</gene>
<dbReference type="SUPFAM" id="SSF50891">
    <property type="entry name" value="Cyclophilin-like"/>
    <property type="match status" value="1"/>
</dbReference>
<keyword evidence="6" id="KW-0808">Transferase</keyword>
<dbReference type="OrthoDB" id="9782422at2"/>
<evidence type="ECO:0000256" key="1">
    <source>
        <dbReference type="ARBA" id="ARBA00022741"/>
    </source>
</evidence>
<dbReference type="InterPro" id="IPR003778">
    <property type="entry name" value="CT_A_B"/>
</dbReference>
<dbReference type="EMBL" id="JACEIP010000015">
    <property type="protein sequence ID" value="MBA4543398.1"/>
    <property type="molecule type" value="Genomic_DNA"/>
</dbReference>
<reference evidence="6 7" key="1">
    <citation type="submission" date="2020-07" db="EMBL/GenBank/DDBJ databases">
        <authorList>
            <person name="Feng H."/>
        </authorList>
    </citation>
    <scope>NUCLEOTIDE SEQUENCE [LARGE SCALE GENOMIC DNA]</scope>
    <source>
        <strain evidence="7">s-11</strain>
    </source>
</reference>
<name>A0A7W1XBA6_9BACL</name>
<dbReference type="PANTHER" id="PTHR43309">
    <property type="entry name" value="5-OXOPROLINASE SUBUNIT C"/>
    <property type="match status" value="1"/>
</dbReference>
<dbReference type="Gene3D" id="2.40.100.10">
    <property type="entry name" value="Cyclophilin-like"/>
    <property type="match status" value="1"/>
</dbReference>
<evidence type="ECO:0000256" key="3">
    <source>
        <dbReference type="ARBA" id="ARBA00022840"/>
    </source>
</evidence>
<evidence type="ECO:0000313" key="7">
    <source>
        <dbReference type="Proteomes" id="UP000530514"/>
    </source>
</evidence>
<evidence type="ECO:0000256" key="4">
    <source>
        <dbReference type="SAM" id="Coils"/>
    </source>
</evidence>
<comment type="caution">
    <text evidence="6">The sequence shown here is derived from an EMBL/GenBank/DDBJ whole genome shotgun (WGS) entry which is preliminary data.</text>
</comment>
<proteinExistence type="predicted"/>
<dbReference type="InterPro" id="IPR052708">
    <property type="entry name" value="PxpC"/>
</dbReference>
<dbReference type="RefSeq" id="WP_033101330.1">
    <property type="nucleotide sequence ID" value="NZ_JACEIP010000015.1"/>
</dbReference>
<dbReference type="GO" id="GO:0016740">
    <property type="term" value="F:transferase activity"/>
    <property type="evidence" value="ECO:0007669"/>
    <property type="project" value="UniProtKB-KW"/>
</dbReference>
<keyword evidence="4" id="KW-0175">Coiled coil</keyword>
<dbReference type="PANTHER" id="PTHR43309:SF5">
    <property type="entry name" value="5-OXOPROLINASE SUBUNIT C"/>
    <property type="match status" value="1"/>
</dbReference>
<dbReference type="Proteomes" id="UP000530514">
    <property type="component" value="Unassembled WGS sequence"/>
</dbReference>
<keyword evidence="1" id="KW-0547">Nucleotide-binding</keyword>
<dbReference type="SMART" id="SM00797">
    <property type="entry name" value="AHS2"/>
    <property type="match status" value="1"/>
</dbReference>
<dbReference type="AlphaFoldDB" id="A0A7W1XBA6"/>